<organism evidence="1 2">
    <name type="scientific">Physocladia obscura</name>
    <dbReference type="NCBI Taxonomy" id="109957"/>
    <lineage>
        <taxon>Eukaryota</taxon>
        <taxon>Fungi</taxon>
        <taxon>Fungi incertae sedis</taxon>
        <taxon>Chytridiomycota</taxon>
        <taxon>Chytridiomycota incertae sedis</taxon>
        <taxon>Chytridiomycetes</taxon>
        <taxon>Chytridiales</taxon>
        <taxon>Chytriomycetaceae</taxon>
        <taxon>Physocladia</taxon>
    </lineage>
</organism>
<dbReference type="AlphaFoldDB" id="A0AAD5SRW9"/>
<proteinExistence type="predicted"/>
<protein>
    <submittedName>
        <fullName evidence="1">Uncharacterized protein</fullName>
    </submittedName>
</protein>
<name>A0AAD5SRW9_9FUNG</name>
<evidence type="ECO:0000313" key="1">
    <source>
        <dbReference type="EMBL" id="KAJ3097833.1"/>
    </source>
</evidence>
<sequence>MRAFQVFNFKDIESLDISVLTKSWFSVSMNSMSHRIHEIIFWAISGAGGGGGRGENNSSQNGYFDDVYIDELHHRVCLVSSVLQEGVNTNLFGLGQIQVVVMENLANFLKDKYVRMVLDLPIYEQGHWLINTRLELFLEHGISDVNVRIKIYVSYSFNRRTYTKTNANLEISQTRSLADLKDICARLLFGMFAIDSMPPTREEENTLWSQLILLSPSMNCFSRSQLILWLRDGYKLHVVKSVL</sequence>
<evidence type="ECO:0000313" key="2">
    <source>
        <dbReference type="Proteomes" id="UP001211907"/>
    </source>
</evidence>
<dbReference type="EMBL" id="JADGJH010002472">
    <property type="protein sequence ID" value="KAJ3097833.1"/>
    <property type="molecule type" value="Genomic_DNA"/>
</dbReference>
<keyword evidence="2" id="KW-1185">Reference proteome</keyword>
<gene>
    <name evidence="1" type="ORF">HK100_005248</name>
</gene>
<comment type="caution">
    <text evidence="1">The sequence shown here is derived from an EMBL/GenBank/DDBJ whole genome shotgun (WGS) entry which is preliminary data.</text>
</comment>
<dbReference type="Proteomes" id="UP001211907">
    <property type="component" value="Unassembled WGS sequence"/>
</dbReference>
<reference evidence="1" key="1">
    <citation type="submission" date="2020-05" db="EMBL/GenBank/DDBJ databases">
        <title>Phylogenomic resolution of chytrid fungi.</title>
        <authorList>
            <person name="Stajich J.E."/>
            <person name="Amses K."/>
            <person name="Simmons R."/>
            <person name="Seto K."/>
            <person name="Myers J."/>
            <person name="Bonds A."/>
            <person name="Quandt C.A."/>
            <person name="Barry K."/>
            <person name="Liu P."/>
            <person name="Grigoriev I."/>
            <person name="Longcore J.E."/>
            <person name="James T.Y."/>
        </authorList>
    </citation>
    <scope>NUCLEOTIDE SEQUENCE</scope>
    <source>
        <strain evidence="1">JEL0513</strain>
    </source>
</reference>
<accession>A0AAD5SRW9</accession>